<dbReference type="eggNOG" id="COG3303">
    <property type="taxonomic scope" value="Bacteria"/>
</dbReference>
<feature type="domain" description="Tetrahaem cytochrome" evidence="15">
    <location>
        <begin position="42"/>
        <end position="133"/>
    </location>
</feature>
<dbReference type="AlphaFoldDB" id="W7QT24"/>
<evidence type="ECO:0000256" key="9">
    <source>
        <dbReference type="ARBA" id="ARBA00022837"/>
    </source>
</evidence>
<dbReference type="PANTHER" id="PTHR30633">
    <property type="entry name" value="CYTOCHROME C-552 RESPIRATORY NITRITE REDUCTASE"/>
    <property type="match status" value="1"/>
</dbReference>
<dbReference type="Proteomes" id="UP000019276">
    <property type="component" value="Unassembled WGS sequence"/>
</dbReference>
<dbReference type="EC" id="1.7.2.2" evidence="4"/>
<dbReference type="GO" id="GO:0030288">
    <property type="term" value="C:outer membrane-bounded periplasmic space"/>
    <property type="evidence" value="ECO:0007669"/>
    <property type="project" value="TreeGrafter"/>
</dbReference>
<keyword evidence="11" id="KW-0560">Oxidoreductase</keyword>
<keyword evidence="14" id="KW-1133">Transmembrane helix</keyword>
<comment type="catalytic activity">
    <reaction evidence="13">
        <text>6 Fe(III)-[cytochrome c] + NH4(+) + 2 H2O = 6 Fe(II)-[cytochrome c] + nitrite + 8 H(+)</text>
        <dbReference type="Rhea" id="RHEA:13089"/>
        <dbReference type="Rhea" id="RHEA-COMP:10350"/>
        <dbReference type="Rhea" id="RHEA-COMP:14399"/>
        <dbReference type="ChEBI" id="CHEBI:15377"/>
        <dbReference type="ChEBI" id="CHEBI:15378"/>
        <dbReference type="ChEBI" id="CHEBI:16301"/>
        <dbReference type="ChEBI" id="CHEBI:28938"/>
        <dbReference type="ChEBI" id="CHEBI:29033"/>
        <dbReference type="ChEBI" id="CHEBI:29034"/>
        <dbReference type="EC" id="1.7.2.2"/>
    </reaction>
</comment>
<keyword evidence="7" id="KW-0479">Metal-binding</keyword>
<keyword evidence="8" id="KW-0732">Signal</keyword>
<keyword evidence="5" id="KW-0813">Transport</keyword>
<protein>
    <recommendedName>
        <fullName evidence="4">nitrite reductase (cytochrome; ammonia-forming)</fullName>
        <ecNumber evidence="4">1.7.2.2</ecNumber>
    </recommendedName>
</protein>
<name>W7QT24_9ALTE</name>
<comment type="cofactor">
    <cofactor evidence="1">
        <name>heme c</name>
        <dbReference type="ChEBI" id="CHEBI:61717"/>
    </cofactor>
</comment>
<keyword evidence="17" id="KW-1185">Reference proteome</keyword>
<evidence type="ECO:0000256" key="3">
    <source>
        <dbReference type="ARBA" id="ARBA00009288"/>
    </source>
</evidence>
<dbReference type="Pfam" id="PF14537">
    <property type="entry name" value="Cytochrom_c3_2"/>
    <property type="match status" value="1"/>
</dbReference>
<keyword evidence="6" id="KW-0349">Heme</keyword>
<comment type="similarity">
    <text evidence="3">Belongs to the cytochrome c-552 family.</text>
</comment>
<organism evidence="16 17">
    <name type="scientific">Catenovulum agarivorans DS-2</name>
    <dbReference type="NCBI Taxonomy" id="1328313"/>
    <lineage>
        <taxon>Bacteria</taxon>
        <taxon>Pseudomonadati</taxon>
        <taxon>Pseudomonadota</taxon>
        <taxon>Gammaproteobacteria</taxon>
        <taxon>Alteromonadales</taxon>
        <taxon>Alteromonadaceae</taxon>
        <taxon>Catenovulum</taxon>
    </lineage>
</organism>
<dbReference type="EMBL" id="ARZY01000001">
    <property type="protein sequence ID" value="EWH12162.1"/>
    <property type="molecule type" value="Genomic_DNA"/>
</dbReference>
<dbReference type="InterPro" id="IPR012286">
    <property type="entry name" value="Tetrahaem_cytochrome"/>
</dbReference>
<dbReference type="OrthoDB" id="9814800at2"/>
<dbReference type="GO" id="GO:0046872">
    <property type="term" value="F:metal ion binding"/>
    <property type="evidence" value="ECO:0007669"/>
    <property type="project" value="UniProtKB-KW"/>
</dbReference>
<dbReference type="PATRIC" id="fig|1328313.3.peg.113"/>
<evidence type="ECO:0000256" key="4">
    <source>
        <dbReference type="ARBA" id="ARBA00011887"/>
    </source>
</evidence>
<evidence type="ECO:0000313" key="17">
    <source>
        <dbReference type="Proteomes" id="UP000019276"/>
    </source>
</evidence>
<evidence type="ECO:0000313" key="16">
    <source>
        <dbReference type="EMBL" id="EWH12162.1"/>
    </source>
</evidence>
<evidence type="ECO:0000256" key="12">
    <source>
        <dbReference type="ARBA" id="ARBA00023004"/>
    </source>
</evidence>
<keyword evidence="9" id="KW-0106">Calcium</keyword>
<evidence type="ECO:0000256" key="1">
    <source>
        <dbReference type="ARBA" id="ARBA00001926"/>
    </source>
</evidence>
<keyword evidence="10" id="KW-0249">Electron transport</keyword>
<dbReference type="PANTHER" id="PTHR30633:SF0">
    <property type="entry name" value="CYTOCHROME C-552"/>
    <property type="match status" value="1"/>
</dbReference>
<evidence type="ECO:0000256" key="7">
    <source>
        <dbReference type="ARBA" id="ARBA00022723"/>
    </source>
</evidence>
<keyword evidence="14" id="KW-0472">Membrane</keyword>
<evidence type="ECO:0000256" key="5">
    <source>
        <dbReference type="ARBA" id="ARBA00022448"/>
    </source>
</evidence>
<evidence type="ECO:0000259" key="15">
    <source>
        <dbReference type="Pfam" id="PF14537"/>
    </source>
</evidence>
<evidence type="ECO:0000256" key="6">
    <source>
        <dbReference type="ARBA" id="ARBA00022617"/>
    </source>
</evidence>
<proteinExistence type="inferred from homology"/>
<comment type="caution">
    <text evidence="16">The sequence shown here is derived from an EMBL/GenBank/DDBJ whole genome shotgun (WGS) entry which is preliminary data.</text>
</comment>
<evidence type="ECO:0000256" key="14">
    <source>
        <dbReference type="SAM" id="Phobius"/>
    </source>
</evidence>
<evidence type="ECO:0000256" key="11">
    <source>
        <dbReference type="ARBA" id="ARBA00023002"/>
    </source>
</evidence>
<dbReference type="RefSeq" id="WP_035012623.1">
    <property type="nucleotide sequence ID" value="NZ_ARZY01000001.1"/>
</dbReference>
<dbReference type="Gene3D" id="1.10.1130.10">
    <property type="entry name" value="Flavocytochrome C3, Chain A"/>
    <property type="match status" value="2"/>
</dbReference>
<dbReference type="InterPro" id="IPR003321">
    <property type="entry name" value="Cyt_c552"/>
</dbReference>
<dbReference type="STRING" id="1328313.DS2_00525"/>
<dbReference type="GO" id="GO:0020037">
    <property type="term" value="F:heme binding"/>
    <property type="evidence" value="ECO:0007669"/>
    <property type="project" value="TreeGrafter"/>
</dbReference>
<accession>W7QT24</accession>
<evidence type="ECO:0000256" key="10">
    <source>
        <dbReference type="ARBA" id="ARBA00022982"/>
    </source>
</evidence>
<keyword evidence="14" id="KW-0812">Transmembrane</keyword>
<dbReference type="Pfam" id="PF02335">
    <property type="entry name" value="Cytochrom_C552"/>
    <property type="match status" value="1"/>
</dbReference>
<dbReference type="Gene3D" id="1.10.780.10">
    <property type="entry name" value="Hydroxylamine Oxidoreductase, Chain A, domain 1"/>
    <property type="match status" value="1"/>
</dbReference>
<sequence>MKTISWIIWIVSSLALAAYLLFELVWSQDKSSFLIGEATHGHHQIELACATCHTSPFGGGEVIQDACVGCHGQELASAEDSHPKAKFTDPRNADRLAVLDATECVTCHLEHQNEQTRAMGVTLADDFCWHCHQDVAAERPSHEGMEFDTCASAGCHNYHDNKALYENFLVKHANEADVFMSAKRPLREAVTQYLANNPNTKALTVADIELVEQAPGEVYQHWQASTHATVGIACNDCHQSADGIWQQQPKIQLCQNCHQQEWENFTQSHHGMRLSDKLTQTLSPMTPAQGRLAFQPSSLAAEMTCSTCHGPHELNVEKAASESCLSCHADEHSLAFEQSPHGQLWQQELAGEINKGEGVSCATCHMPVVEQGKQHQVMHNVNHNLRPNEKMLRTVCMNCHGLAFSIDALADKDLIKNNFLHAPSVHIESIDMALERLK</sequence>
<gene>
    <name evidence="16" type="ORF">DS2_00525</name>
</gene>
<dbReference type="GO" id="GO:0042279">
    <property type="term" value="F:nitrite reductase (cytochrome, ammonia-forming) activity"/>
    <property type="evidence" value="ECO:0007669"/>
    <property type="project" value="UniProtKB-EC"/>
</dbReference>
<dbReference type="InterPro" id="IPR036280">
    <property type="entry name" value="Multihaem_cyt_sf"/>
</dbReference>
<reference evidence="16 17" key="1">
    <citation type="journal article" date="2014" name="Genome Announc.">
        <title>Draft Genome Sequence of the Agar-Degrading Bacterium Catenovulum sp. Strain DS-2, Isolated from Intestines of Haliotis diversicolor.</title>
        <authorList>
            <person name="Shan D."/>
            <person name="Li X."/>
            <person name="Gu Z."/>
            <person name="Wei G."/>
            <person name="Gao Z."/>
            <person name="Shao Z."/>
        </authorList>
    </citation>
    <scope>NUCLEOTIDE SEQUENCE [LARGE SCALE GENOMIC DNA]</scope>
    <source>
        <strain evidence="16 17">DS-2</strain>
    </source>
</reference>
<evidence type="ECO:0000256" key="8">
    <source>
        <dbReference type="ARBA" id="ARBA00022729"/>
    </source>
</evidence>
<evidence type="ECO:0000256" key="2">
    <source>
        <dbReference type="ARBA" id="ARBA00004418"/>
    </source>
</evidence>
<feature type="transmembrane region" description="Helical" evidence="14">
    <location>
        <begin position="6"/>
        <end position="26"/>
    </location>
</feature>
<dbReference type="GO" id="GO:0019645">
    <property type="term" value="P:anaerobic electron transport chain"/>
    <property type="evidence" value="ECO:0007669"/>
    <property type="project" value="TreeGrafter"/>
</dbReference>
<evidence type="ECO:0000256" key="13">
    <source>
        <dbReference type="ARBA" id="ARBA00049131"/>
    </source>
</evidence>
<dbReference type="SUPFAM" id="SSF48695">
    <property type="entry name" value="Multiheme cytochromes"/>
    <property type="match status" value="1"/>
</dbReference>
<comment type="subcellular location">
    <subcellularLocation>
        <location evidence="2">Periplasm</location>
    </subcellularLocation>
</comment>
<keyword evidence="12" id="KW-0408">Iron</keyword>